<protein>
    <submittedName>
        <fullName evidence="1">Uncharacterized protein</fullName>
    </submittedName>
</protein>
<accession>A0A1L7X518</accession>
<keyword evidence="2" id="KW-1185">Reference proteome</keyword>
<proteinExistence type="predicted"/>
<reference evidence="1 2" key="1">
    <citation type="submission" date="2016-03" db="EMBL/GenBank/DDBJ databases">
        <authorList>
            <person name="Ploux O."/>
        </authorList>
    </citation>
    <scope>NUCLEOTIDE SEQUENCE [LARGE SCALE GENOMIC DNA]</scope>
    <source>
        <strain evidence="1 2">UAMH 11012</strain>
    </source>
</reference>
<evidence type="ECO:0000313" key="2">
    <source>
        <dbReference type="Proteomes" id="UP000184330"/>
    </source>
</evidence>
<evidence type="ECO:0000313" key="1">
    <source>
        <dbReference type="EMBL" id="CZR60105.1"/>
    </source>
</evidence>
<dbReference type="Proteomes" id="UP000184330">
    <property type="component" value="Unassembled WGS sequence"/>
</dbReference>
<name>A0A1L7X518_9HELO</name>
<dbReference type="AlphaFoldDB" id="A0A1L7X518"/>
<organism evidence="1 2">
    <name type="scientific">Phialocephala subalpina</name>
    <dbReference type="NCBI Taxonomy" id="576137"/>
    <lineage>
        <taxon>Eukaryota</taxon>
        <taxon>Fungi</taxon>
        <taxon>Dikarya</taxon>
        <taxon>Ascomycota</taxon>
        <taxon>Pezizomycotina</taxon>
        <taxon>Leotiomycetes</taxon>
        <taxon>Helotiales</taxon>
        <taxon>Mollisiaceae</taxon>
        <taxon>Phialocephala</taxon>
        <taxon>Phialocephala fortinii species complex</taxon>
    </lineage>
</organism>
<sequence>MSIPRHPVQRRRSNHVLGVDIGLLEQYFYYRRVTSLRGVQQWRPTLAIFGIRFCTEAVISLSIITQLLLVRRCLFAESANAERENGEDDKINIWDGLVSDGRASLSVNFRRDNTASRHNA</sequence>
<gene>
    <name evidence="1" type="ORF">PAC_10000</name>
</gene>
<dbReference type="EMBL" id="FJOG01000015">
    <property type="protein sequence ID" value="CZR60105.1"/>
    <property type="molecule type" value="Genomic_DNA"/>
</dbReference>